<keyword evidence="2" id="KW-0472">Membrane</keyword>
<keyword evidence="2" id="KW-1133">Transmembrane helix</keyword>
<feature type="transmembrane region" description="Helical" evidence="2">
    <location>
        <begin position="12"/>
        <end position="36"/>
    </location>
</feature>
<feature type="non-terminal residue" evidence="3">
    <location>
        <position position="168"/>
    </location>
</feature>
<keyword evidence="4" id="KW-1185">Reference proteome</keyword>
<feature type="non-terminal residue" evidence="3">
    <location>
        <position position="1"/>
    </location>
</feature>
<dbReference type="PANTHER" id="PTHR35682">
    <property type="entry name" value="TRANSMEMBRANE PROTEIN 252"/>
    <property type="match status" value="1"/>
</dbReference>
<sequence length="168" mass="18832">KMPKCGFAFVRLFVLLLGFSIICVGVLCISTSYSICRCGNNELVFYCLLALGLFLLVTGIFWSTFYEVLKCGDPGNTFIRNPSCRELHVSTIGRPDFYPPSYEDSTDPEKQTFPLPVAATLKQQDVINIPLPPYSESSAEFISETNEQEQPPPYELSVQQLQQQQTAD</sequence>
<feature type="transmembrane region" description="Helical" evidence="2">
    <location>
        <begin position="43"/>
        <end position="62"/>
    </location>
</feature>
<dbReference type="AlphaFoldDB" id="A0A7K7ULY4"/>
<feature type="compositionally biased region" description="Low complexity" evidence="1">
    <location>
        <begin position="159"/>
        <end position="168"/>
    </location>
</feature>
<feature type="compositionally biased region" description="Polar residues" evidence="1">
    <location>
        <begin position="138"/>
        <end position="149"/>
    </location>
</feature>
<keyword evidence="2" id="KW-0812">Transmembrane</keyword>
<protein>
    <submittedName>
        <fullName evidence="3">TM252 protein</fullName>
    </submittedName>
</protein>
<gene>
    <name evidence="3" type="primary">Tmem252</name>
    <name evidence="3" type="ORF">IBISTR_R02297</name>
</gene>
<dbReference type="Pfam" id="PF15664">
    <property type="entry name" value="TMEM252"/>
    <property type="match status" value="1"/>
</dbReference>
<dbReference type="Proteomes" id="UP000587655">
    <property type="component" value="Unassembled WGS sequence"/>
</dbReference>
<evidence type="ECO:0000313" key="4">
    <source>
        <dbReference type="Proteomes" id="UP000587655"/>
    </source>
</evidence>
<feature type="region of interest" description="Disordered" evidence="1">
    <location>
        <begin position="138"/>
        <end position="168"/>
    </location>
</feature>
<accession>A0A7K7ULY4</accession>
<proteinExistence type="predicted"/>
<organism evidence="3 4">
    <name type="scientific">Ibidorhyncha struthersii</name>
    <dbReference type="NCBI Taxonomy" id="425643"/>
    <lineage>
        <taxon>Eukaryota</taxon>
        <taxon>Metazoa</taxon>
        <taxon>Chordata</taxon>
        <taxon>Craniata</taxon>
        <taxon>Vertebrata</taxon>
        <taxon>Euteleostomi</taxon>
        <taxon>Archelosauria</taxon>
        <taxon>Archosauria</taxon>
        <taxon>Dinosauria</taxon>
        <taxon>Saurischia</taxon>
        <taxon>Theropoda</taxon>
        <taxon>Coelurosauria</taxon>
        <taxon>Aves</taxon>
        <taxon>Neognathae</taxon>
        <taxon>Neoaves</taxon>
        <taxon>Charadriiformes</taxon>
        <taxon>Charadriidae</taxon>
        <taxon>Ibidorhyncha</taxon>
    </lineage>
</organism>
<comment type="caution">
    <text evidence="3">The sequence shown here is derived from an EMBL/GenBank/DDBJ whole genome shotgun (WGS) entry which is preliminary data.</text>
</comment>
<name>A0A7K7ULY4_9CHAR</name>
<evidence type="ECO:0000256" key="1">
    <source>
        <dbReference type="SAM" id="MobiDB-lite"/>
    </source>
</evidence>
<evidence type="ECO:0000313" key="3">
    <source>
        <dbReference type="EMBL" id="NXA30129.1"/>
    </source>
</evidence>
<dbReference type="InterPro" id="IPR031363">
    <property type="entry name" value="TMEM252"/>
</dbReference>
<dbReference type="PANTHER" id="PTHR35682:SF1">
    <property type="entry name" value="TRANSMEMBRANE PROTEIN 252"/>
    <property type="match status" value="1"/>
</dbReference>
<reference evidence="3 4" key="1">
    <citation type="submission" date="2019-09" db="EMBL/GenBank/DDBJ databases">
        <title>Bird 10,000 Genomes (B10K) Project - Family phase.</title>
        <authorList>
            <person name="Zhang G."/>
        </authorList>
    </citation>
    <scope>NUCLEOTIDE SEQUENCE [LARGE SCALE GENOMIC DNA]</scope>
    <source>
        <strain evidence="3">B10K-DU-030-25</strain>
    </source>
</reference>
<evidence type="ECO:0000256" key="2">
    <source>
        <dbReference type="SAM" id="Phobius"/>
    </source>
</evidence>
<dbReference type="EMBL" id="VZSZ01011826">
    <property type="protein sequence ID" value="NXA30129.1"/>
    <property type="molecule type" value="Genomic_DNA"/>
</dbReference>